<dbReference type="InterPro" id="IPR015943">
    <property type="entry name" value="WD40/YVTN_repeat-like_dom_sf"/>
</dbReference>
<dbReference type="InterPro" id="IPR011044">
    <property type="entry name" value="Quino_amine_DH_bsu"/>
</dbReference>
<evidence type="ECO:0000256" key="2">
    <source>
        <dbReference type="SAM" id="MobiDB-lite"/>
    </source>
</evidence>
<dbReference type="PANTHER" id="PTHR19879:SF9">
    <property type="entry name" value="TRANSCRIPTION INITIATION FACTOR TFIID SUBUNIT 5"/>
    <property type="match status" value="1"/>
</dbReference>
<dbReference type="SUPFAM" id="SSF82171">
    <property type="entry name" value="DPP6 N-terminal domain-like"/>
    <property type="match status" value="1"/>
</dbReference>
<feature type="region of interest" description="Disordered" evidence="2">
    <location>
        <begin position="1032"/>
        <end position="1093"/>
    </location>
</feature>
<reference evidence="3" key="1">
    <citation type="submission" date="2024-06" db="EMBL/GenBank/DDBJ databases">
        <title>Streptomyces sp. strain HUAS MG91 genome sequences.</title>
        <authorList>
            <person name="Mo P."/>
        </authorList>
    </citation>
    <scope>NUCLEOTIDE SEQUENCE</scope>
    <source>
        <strain evidence="3">HUAS MG91</strain>
    </source>
</reference>
<feature type="repeat" description="WD" evidence="1">
    <location>
        <begin position="850"/>
        <end position="879"/>
    </location>
</feature>
<feature type="compositionally biased region" description="Basic and acidic residues" evidence="2">
    <location>
        <begin position="15"/>
        <end position="25"/>
    </location>
</feature>
<gene>
    <name evidence="3" type="ORF">ABII15_30195</name>
</gene>
<dbReference type="SUPFAM" id="SSF50969">
    <property type="entry name" value="YVTN repeat-like/Quinoprotein amine dehydrogenase"/>
    <property type="match status" value="1"/>
</dbReference>
<dbReference type="EMBL" id="CP159534">
    <property type="protein sequence ID" value="XCJ73976.1"/>
    <property type="molecule type" value="Genomic_DNA"/>
</dbReference>
<evidence type="ECO:0000256" key="1">
    <source>
        <dbReference type="PROSITE-ProRule" id="PRU00221"/>
    </source>
</evidence>
<evidence type="ECO:0000313" key="3">
    <source>
        <dbReference type="EMBL" id="XCJ73976.1"/>
    </source>
</evidence>
<sequence length="1325" mass="137670">MRGGAILSRAGLPRSGREQAEARAEEEKALGRLDLALSTDPDPTLDPADSDAVCAPLYGERAVLVPWLGRLVKDGDTARLRGLYAGESELHDRLGGLTGHQSPAELVRELNEACGRRVFGRRQWAGLHAVRVQAGLALELVDPDPDPGRLAVALAWYERAGASPRGLAGPWTPAQLADGDAPLERALERLARTAGWTGGAEGASDGAPGCEGPAAVAAVALALCRLALGRLPGSTRRPATVRTLYALNGAGFSGRLSLTVMRDGPRCLVPDPETMTLFTADEPFTEALGNAWQAAGGRLTGTVVWSLSGVTRSSEQTGRNGARHRVAGPSLGAAFAVLLHELARPRTSRLTLRFVTPSNALSAAVTPGGQLGPVSGIRAKVGAADGVRILVVSGRDGPEALGAAAERPDGRPEVKTADDVRQAARHVRKFDWKTLFRVLVPPLAVGLVIASVLAYAQHLSTLAEARQRQARSLLNEAASVQDADPAEALRLALTAQRIDASDAARDAMLRILLETRYRGEIPAPAATGAPEAIAYTRGGRTFLTRAKDRVTVWDAVSRKKVATASAPRDDGPDTRSSRVDPAAILLPLTAPGGSTVLIGATGHRADLWSFADPAHPRRLGTLPGGQVLRAAVSGDGRTLAVLGPTGASDADGETSQELRVYDVTDPDAPRRTGRFARYAREEGTALHAVTVNHSGTLVAVTDGSTIRVHDTAKAALPTAYTINPRVSAGADDPRAGGDINPTTDLDFGVGEGFGDTLYSTTTHPLSASVGAGDKFVRRWRLEQAGGARGKAVLEDTVRGTMKMVPGPHSVGAAVDENGVLLLGTEIVLRTKPGRVSTDPVTEERAPLFVYSPDGTRLAVRGDDGTVRFWSVGDVSAATAADPPRSLKAHAFAAGASVLAATQYLSGTRQQERETVLLDTSSGPPYRVLATLPEPADALGIDKDATRLAVLNRGTVSLWDIGDRKRPRPLDAALTLPADIAQEASGPSADGTGNATGGIDALLVAPDGRTVIADRPGAGEALVWRVNAGGTAAGKAQRLSKGAERPVTDGSGTWTGTPSPGDTPLDGPGPEEYGTEPTGMPSPGDIPGDGAWPDEYDTASLVTRAASLAPSAAAAPVPVPVPVSASADVPDARAGALSPDGRTLVLDGGAAGLAVWDVSGTGAPERTHVIKNGAGSGRLLFSEDSHTLRSGTKGWHLDGDTKPRAAEKLPVPKGVHDMDVVTEGSWGALGVSRSYKNLNVWFLRKDMEPVSVGTAGFAEWPQALALRPGRVLMGYSAFAERDATEAVTAAEDPAAAACAATGRGLTRTELAHYADDAEWQPACPDT</sequence>
<dbReference type="Gene3D" id="2.130.10.10">
    <property type="entry name" value="YVTN repeat-like/Quinoprotein amine dehydrogenase"/>
    <property type="match status" value="2"/>
</dbReference>
<dbReference type="PANTHER" id="PTHR19879">
    <property type="entry name" value="TRANSCRIPTION INITIATION FACTOR TFIID"/>
    <property type="match status" value="1"/>
</dbReference>
<dbReference type="PROSITE" id="PS50082">
    <property type="entry name" value="WD_REPEATS_2"/>
    <property type="match status" value="1"/>
</dbReference>
<name>A0AAU8J096_9ACTN</name>
<accession>A0AAU8J096</accession>
<proteinExistence type="predicted"/>
<dbReference type="InterPro" id="IPR001680">
    <property type="entry name" value="WD40_rpt"/>
</dbReference>
<dbReference type="RefSeq" id="WP_353945424.1">
    <property type="nucleotide sequence ID" value="NZ_CP159534.1"/>
</dbReference>
<feature type="region of interest" description="Disordered" evidence="2">
    <location>
        <begin position="1"/>
        <end position="25"/>
    </location>
</feature>
<dbReference type="KEGG" id="stac:ABII15_30195"/>
<organism evidence="3">
    <name type="scientific">Streptomyces tabacisoli</name>
    <dbReference type="NCBI Taxonomy" id="3156398"/>
    <lineage>
        <taxon>Bacteria</taxon>
        <taxon>Bacillati</taxon>
        <taxon>Actinomycetota</taxon>
        <taxon>Actinomycetes</taxon>
        <taxon>Kitasatosporales</taxon>
        <taxon>Streptomycetaceae</taxon>
        <taxon>Streptomyces</taxon>
    </lineage>
</organism>
<keyword evidence="1" id="KW-0853">WD repeat</keyword>
<feature type="compositionally biased region" description="Low complexity" evidence="2">
    <location>
        <begin position="1047"/>
        <end position="1063"/>
    </location>
</feature>
<protein>
    <submittedName>
        <fullName evidence="3">Uncharacterized protein</fullName>
    </submittedName>
</protein>